<organism evidence="2">
    <name type="scientific">Candida tenuis (strain ATCC 10573 / BCRC 21748 / CBS 615 / JCM 9827 / NBRC 10315 / NRRL Y-1498 / VKM Y-70)</name>
    <name type="common">Yeast</name>
    <name type="synonym">Yamadazyma tenuis</name>
    <dbReference type="NCBI Taxonomy" id="590646"/>
    <lineage>
        <taxon>Eukaryota</taxon>
        <taxon>Fungi</taxon>
        <taxon>Dikarya</taxon>
        <taxon>Ascomycota</taxon>
        <taxon>Saccharomycotina</taxon>
        <taxon>Pichiomycetes</taxon>
        <taxon>Debaryomycetaceae</taxon>
        <taxon>Yamadazyma</taxon>
    </lineage>
</organism>
<proteinExistence type="predicted"/>
<sequence length="217" mass="25233">MNTFNKTLGRAVGPKFCINHQVYPFTNKYVMKFNRKVHQRVYKRVLGAFRSSDQCEMSTQFKEFEFGILKGTYSIPFSFGCNSPTIYSVDFCQSYELEMVLVTPKRTFTERREVLIHKQVPFQIVSIRETVNDQVFNLTTPKSFYKNKTNMVKFEGSGNFYMCITIAQYTKVTVKEGDSFTVTTRQRVYHGNKQEVKIPGKALRQLSTGYSTCEKLK</sequence>
<evidence type="ECO:0000313" key="1">
    <source>
        <dbReference type="EMBL" id="EGV64065.1"/>
    </source>
</evidence>
<keyword evidence="2" id="KW-1185">Reference proteome</keyword>
<dbReference type="EMBL" id="GL996521">
    <property type="protein sequence ID" value="EGV64065.1"/>
    <property type="molecule type" value="Genomic_DNA"/>
</dbReference>
<reference evidence="1 2" key="1">
    <citation type="journal article" date="2011" name="Proc. Natl. Acad. Sci. U.S.A.">
        <title>Comparative genomics of xylose-fermenting fungi for enhanced biofuel production.</title>
        <authorList>
            <person name="Wohlbach D.J."/>
            <person name="Kuo A."/>
            <person name="Sato T.K."/>
            <person name="Potts K.M."/>
            <person name="Salamov A.A."/>
            <person name="LaButti K.M."/>
            <person name="Sun H."/>
            <person name="Clum A."/>
            <person name="Pangilinan J.L."/>
            <person name="Lindquist E.A."/>
            <person name="Lucas S."/>
            <person name="Lapidus A."/>
            <person name="Jin M."/>
            <person name="Gunawan C."/>
            <person name="Balan V."/>
            <person name="Dale B.E."/>
            <person name="Jeffries T.W."/>
            <person name="Zinkel R."/>
            <person name="Barry K.W."/>
            <person name="Grigoriev I.V."/>
            <person name="Gasch A.P."/>
        </authorList>
    </citation>
    <scope>NUCLEOTIDE SEQUENCE [LARGE SCALE GENOMIC DNA]</scope>
    <source>
        <strain evidence="2">ATCC 10573 / BCRC 21748 / CBS 615 / JCM 9827 / NBRC 10315 / NRRL Y-1498 / VKM Y-70</strain>
    </source>
</reference>
<name>G3B326_CANTC</name>
<evidence type="ECO:0000313" key="2">
    <source>
        <dbReference type="Proteomes" id="UP000000707"/>
    </source>
</evidence>
<dbReference type="Proteomes" id="UP000000707">
    <property type="component" value="Unassembled WGS sequence"/>
</dbReference>
<dbReference type="AlphaFoldDB" id="G3B326"/>
<protein>
    <submittedName>
        <fullName evidence="1">Uncharacterized protein</fullName>
    </submittedName>
</protein>
<gene>
    <name evidence="1" type="ORF">CANTEDRAFT_93575</name>
</gene>
<dbReference type="HOGENOM" id="CLU_1272118_0_0_1"/>
<accession>G3B326</accession>